<evidence type="ECO:0000256" key="6">
    <source>
        <dbReference type="ARBA" id="ARBA00022729"/>
    </source>
</evidence>
<dbReference type="Gene3D" id="2.170.130.10">
    <property type="entry name" value="TonB-dependent receptor, plug domain"/>
    <property type="match status" value="1"/>
</dbReference>
<dbReference type="GO" id="GO:0015344">
    <property type="term" value="F:siderophore uptake transmembrane transporter activity"/>
    <property type="evidence" value="ECO:0007669"/>
    <property type="project" value="TreeGrafter"/>
</dbReference>
<dbReference type="Gene3D" id="2.40.170.20">
    <property type="entry name" value="TonB-dependent receptor, beta-barrel domain"/>
    <property type="match status" value="1"/>
</dbReference>
<dbReference type="InterPro" id="IPR037066">
    <property type="entry name" value="Plug_dom_sf"/>
</dbReference>
<dbReference type="SUPFAM" id="SSF56935">
    <property type="entry name" value="Porins"/>
    <property type="match status" value="1"/>
</dbReference>
<keyword evidence="8" id="KW-0406">Ion transport</keyword>
<sequence length="773" mass="85771">MKHPPYSPRRGRSQTVIGCALAFLPCILLGQTAPSSDVIQLDPFEISADTDAGYRPTQTNVLTRTNRELIDLPQSVDVVPAEFLEDTGARMMDEAFVYVANAQVRNSSAGTGPNSILIRGFTNGSSFTDGIDTGSYRRDMFGYERMEVVKGPASAVQGRGTDSGYINFVLKKPFVGRDFTNTSVQLSSGEHDKNGMRATIDHNFAVNADKGIYGRVAASWDNHDHYFDFAEFKTSALYPSLRWVVNEKTDIAVVGEFMDIEAPARAPGHGFAWIPAVYRKEIPVIGDASDPITALNLPSNFNIGGPQRGTDDTVMSLLGIVTHKFTDQIQFRQAISHFEDSKDGEWWDAESNFPTPHTSISDEFKNDPATQYDPNGVYIPVQQGYVHGSSNRLTLQGDLNVEYGSENLNFVTLVGYSYKDRTTYRKDTPGTIPVRYSFIDLKNPENAWVGRSIEPGSVRVSRATDDYYDEFGYYIQQDANLLNNRLLLSGGYRRDTGEGYQRNYLTNTDSAKTKSTVNSWRAAGTFKVNDHFSVYGIVSTQNNPTATTNVWSDLPAGDPRLQERISGTPSTELTEFGFKGYLFENRVTYTASYYDITTTGKFGNDRVDTTSQAPDTLGDPVLSALKKFVTDGDVGSGIELALFGKITEQWDLNVAFGTLKTSQPITGGTRPIRHSPEWNGSVFTRYDFTNANGKGFGVRGGISMIGPFMQQVGGALSRIEMDSSQWRMDLGVDYTINRNNSIDLLVKNVTNEPYIVTRTNPLRDIRLTYKYSF</sequence>
<organism evidence="15 16">
    <name type="scientific">Synoicihabitans lomoniglobus</name>
    <dbReference type="NCBI Taxonomy" id="2909285"/>
    <lineage>
        <taxon>Bacteria</taxon>
        <taxon>Pseudomonadati</taxon>
        <taxon>Verrucomicrobiota</taxon>
        <taxon>Opitutia</taxon>
        <taxon>Opitutales</taxon>
        <taxon>Opitutaceae</taxon>
        <taxon>Synoicihabitans</taxon>
    </lineage>
</organism>
<dbReference type="InterPro" id="IPR012910">
    <property type="entry name" value="Plug_dom"/>
</dbReference>
<keyword evidence="11" id="KW-0998">Cell outer membrane</keyword>
<protein>
    <submittedName>
        <fullName evidence="15">TonB-dependent receptor</fullName>
    </submittedName>
</protein>
<evidence type="ECO:0000256" key="4">
    <source>
        <dbReference type="ARBA" id="ARBA00022496"/>
    </source>
</evidence>
<evidence type="ECO:0000256" key="10">
    <source>
        <dbReference type="ARBA" id="ARBA00023136"/>
    </source>
</evidence>
<keyword evidence="15" id="KW-0675">Receptor</keyword>
<evidence type="ECO:0000256" key="5">
    <source>
        <dbReference type="ARBA" id="ARBA00022692"/>
    </source>
</evidence>
<dbReference type="InterPro" id="IPR036942">
    <property type="entry name" value="Beta-barrel_TonB_sf"/>
</dbReference>
<proteinExistence type="inferred from homology"/>
<dbReference type="InterPro" id="IPR039426">
    <property type="entry name" value="TonB-dep_rcpt-like"/>
</dbReference>
<evidence type="ECO:0000256" key="12">
    <source>
        <dbReference type="RuleBase" id="RU003357"/>
    </source>
</evidence>
<dbReference type="Proteomes" id="UP001218638">
    <property type="component" value="Chromosome"/>
</dbReference>
<dbReference type="RefSeq" id="WP_330929218.1">
    <property type="nucleotide sequence ID" value="NZ_CP119075.1"/>
</dbReference>
<evidence type="ECO:0000259" key="13">
    <source>
        <dbReference type="Pfam" id="PF00593"/>
    </source>
</evidence>
<evidence type="ECO:0000256" key="11">
    <source>
        <dbReference type="ARBA" id="ARBA00023237"/>
    </source>
</evidence>
<keyword evidence="2" id="KW-0813">Transport</keyword>
<evidence type="ECO:0000256" key="3">
    <source>
        <dbReference type="ARBA" id="ARBA00022452"/>
    </source>
</evidence>
<reference evidence="15" key="1">
    <citation type="submission" date="2023-03" db="EMBL/GenBank/DDBJ databases">
        <title>Lomoglobus Profundus gen. nov., sp. nov., a novel member of the phylum Verrucomicrobia, isolated from deep-marine sediment of South China Sea.</title>
        <authorList>
            <person name="Ahmad T."/>
            <person name="Ishaq S.E."/>
            <person name="Wang F."/>
        </authorList>
    </citation>
    <scope>NUCLEOTIDE SEQUENCE</scope>
    <source>
        <strain evidence="15">LMO-M01</strain>
    </source>
</reference>
<comment type="subcellular location">
    <subcellularLocation>
        <location evidence="1">Cell outer membrane</location>
        <topology evidence="1">Multi-pass membrane protein</topology>
    </subcellularLocation>
</comment>
<keyword evidence="3" id="KW-1134">Transmembrane beta strand</keyword>
<dbReference type="InterPro" id="IPR000531">
    <property type="entry name" value="Beta-barrel_TonB"/>
</dbReference>
<keyword evidence="10 12" id="KW-0472">Membrane</keyword>
<keyword evidence="4" id="KW-0410">Iron transport</keyword>
<feature type="domain" description="TonB-dependent receptor plug" evidence="14">
    <location>
        <begin position="69"/>
        <end position="161"/>
    </location>
</feature>
<dbReference type="GO" id="GO:0009279">
    <property type="term" value="C:cell outer membrane"/>
    <property type="evidence" value="ECO:0007669"/>
    <property type="project" value="UniProtKB-SubCell"/>
</dbReference>
<gene>
    <name evidence="15" type="ORF">PXH66_13785</name>
</gene>
<accession>A0AAE9ZQS7</accession>
<evidence type="ECO:0000256" key="8">
    <source>
        <dbReference type="ARBA" id="ARBA00023065"/>
    </source>
</evidence>
<dbReference type="PANTHER" id="PTHR32552:SF68">
    <property type="entry name" value="FERRICHROME OUTER MEMBRANE TRANSPORTER_PHAGE RECEPTOR"/>
    <property type="match status" value="1"/>
</dbReference>
<evidence type="ECO:0000256" key="2">
    <source>
        <dbReference type="ARBA" id="ARBA00022448"/>
    </source>
</evidence>
<comment type="similarity">
    <text evidence="12">Belongs to the TonB-dependent receptor family.</text>
</comment>
<evidence type="ECO:0000256" key="7">
    <source>
        <dbReference type="ARBA" id="ARBA00023004"/>
    </source>
</evidence>
<evidence type="ECO:0000256" key="1">
    <source>
        <dbReference type="ARBA" id="ARBA00004571"/>
    </source>
</evidence>
<feature type="domain" description="TonB-dependent receptor-like beta-barrel" evidence="13">
    <location>
        <begin position="342"/>
        <end position="749"/>
    </location>
</feature>
<evidence type="ECO:0000313" key="15">
    <source>
        <dbReference type="EMBL" id="WED63405.1"/>
    </source>
</evidence>
<dbReference type="AlphaFoldDB" id="A0AAE9ZQS7"/>
<evidence type="ECO:0000256" key="9">
    <source>
        <dbReference type="ARBA" id="ARBA00023077"/>
    </source>
</evidence>
<evidence type="ECO:0000259" key="14">
    <source>
        <dbReference type="Pfam" id="PF07715"/>
    </source>
</evidence>
<dbReference type="EMBL" id="CP119075">
    <property type="protein sequence ID" value="WED63405.1"/>
    <property type="molecule type" value="Genomic_DNA"/>
</dbReference>
<evidence type="ECO:0000313" key="16">
    <source>
        <dbReference type="Proteomes" id="UP001218638"/>
    </source>
</evidence>
<dbReference type="Pfam" id="PF00593">
    <property type="entry name" value="TonB_dep_Rec_b-barrel"/>
    <property type="match status" value="1"/>
</dbReference>
<dbReference type="KEGG" id="slom:PXH66_13785"/>
<name>A0AAE9ZQS7_9BACT</name>
<keyword evidence="6" id="KW-0732">Signal</keyword>
<dbReference type="Pfam" id="PF07715">
    <property type="entry name" value="Plug"/>
    <property type="match status" value="1"/>
</dbReference>
<keyword evidence="9 12" id="KW-0798">TonB box</keyword>
<keyword evidence="7" id="KW-0408">Iron</keyword>
<keyword evidence="16" id="KW-1185">Reference proteome</keyword>
<keyword evidence="5" id="KW-0812">Transmembrane</keyword>
<dbReference type="PANTHER" id="PTHR32552">
    <property type="entry name" value="FERRICHROME IRON RECEPTOR-RELATED"/>
    <property type="match status" value="1"/>
</dbReference>